<dbReference type="RefSeq" id="WP_203929881.1">
    <property type="nucleotide sequence ID" value="NZ_BOPH01000072.1"/>
</dbReference>
<feature type="region of interest" description="Disordered" evidence="1">
    <location>
        <begin position="1"/>
        <end position="23"/>
    </location>
</feature>
<name>A0A8J3ZT22_9ACTN</name>
<feature type="region of interest" description="Disordered" evidence="1">
    <location>
        <begin position="39"/>
        <end position="70"/>
    </location>
</feature>
<sequence>MSTSQTIDDGPQLGERGRQVDQGGLVAGRERDAEPDLGQLAASGVGDPGQFAGGDWYAGRTKSHHGDRRGSVLAEGASGAQGAPLGVAAHRVPSR</sequence>
<keyword evidence="3" id="KW-1185">Reference proteome</keyword>
<protein>
    <submittedName>
        <fullName evidence="2">Uncharacterized protein</fullName>
    </submittedName>
</protein>
<accession>A0A8J3ZT22</accession>
<dbReference type="AlphaFoldDB" id="A0A8J3ZT22"/>
<reference evidence="2" key="1">
    <citation type="submission" date="2021-01" db="EMBL/GenBank/DDBJ databases">
        <title>Whole genome shotgun sequence of Virgisporangium ochraceum NBRC 16418.</title>
        <authorList>
            <person name="Komaki H."/>
            <person name="Tamura T."/>
        </authorList>
    </citation>
    <scope>NUCLEOTIDE SEQUENCE</scope>
    <source>
        <strain evidence="2">NBRC 16418</strain>
    </source>
</reference>
<evidence type="ECO:0000313" key="2">
    <source>
        <dbReference type="EMBL" id="GIJ69964.1"/>
    </source>
</evidence>
<organism evidence="2 3">
    <name type="scientific">Virgisporangium ochraceum</name>
    <dbReference type="NCBI Taxonomy" id="65505"/>
    <lineage>
        <taxon>Bacteria</taxon>
        <taxon>Bacillati</taxon>
        <taxon>Actinomycetota</taxon>
        <taxon>Actinomycetes</taxon>
        <taxon>Micromonosporales</taxon>
        <taxon>Micromonosporaceae</taxon>
        <taxon>Virgisporangium</taxon>
    </lineage>
</organism>
<dbReference type="EMBL" id="BOPH01000072">
    <property type="protein sequence ID" value="GIJ69964.1"/>
    <property type="molecule type" value="Genomic_DNA"/>
</dbReference>
<evidence type="ECO:0000256" key="1">
    <source>
        <dbReference type="SAM" id="MobiDB-lite"/>
    </source>
</evidence>
<evidence type="ECO:0000313" key="3">
    <source>
        <dbReference type="Proteomes" id="UP000635606"/>
    </source>
</evidence>
<dbReference type="Proteomes" id="UP000635606">
    <property type="component" value="Unassembled WGS sequence"/>
</dbReference>
<comment type="caution">
    <text evidence="2">The sequence shown here is derived from an EMBL/GenBank/DDBJ whole genome shotgun (WGS) entry which is preliminary data.</text>
</comment>
<proteinExistence type="predicted"/>
<gene>
    <name evidence="2" type="ORF">Voc01_048810</name>
</gene>